<evidence type="ECO:0000313" key="2">
    <source>
        <dbReference type="EMBL" id="GLI62258.1"/>
    </source>
</evidence>
<protein>
    <submittedName>
        <fullName evidence="2">Uncharacterized protein</fullName>
    </submittedName>
</protein>
<dbReference type="PANTHER" id="PTHR33449:SF1">
    <property type="entry name" value="NUCLEOID-ASSOCIATED PROTEIN YBAB"/>
    <property type="match status" value="1"/>
</dbReference>
<sequence>PLSATMALAARSMRAHLGFQFRPTACRVAVPSCRRQRAQLQVNALFGGGGQGGGGNPFDMKNLMESVKKAQQLVQTETARVQTELANTEFEGYDEEETVRVTMSGNQEPRSVEITQEALAAGAEECSRRTTEAMRDAHKKSVAGMKDKMRELAKNLGIPNPGALNM</sequence>
<reference evidence="2 3" key="1">
    <citation type="journal article" date="2023" name="IScience">
        <title>Expanded male sex-determining region conserved during the evolution of homothallism in the green alga Volvox.</title>
        <authorList>
            <person name="Yamamoto K."/>
            <person name="Matsuzaki R."/>
            <person name="Mahakham W."/>
            <person name="Heman W."/>
            <person name="Sekimoto H."/>
            <person name="Kawachi M."/>
            <person name="Minakuchi Y."/>
            <person name="Toyoda A."/>
            <person name="Nozaki H."/>
        </authorList>
    </citation>
    <scope>NUCLEOTIDE SEQUENCE [LARGE SCALE GENOMIC DNA]</scope>
    <source>
        <strain evidence="2 3">NIES-4468</strain>
    </source>
</reference>
<evidence type="ECO:0000313" key="3">
    <source>
        <dbReference type="Proteomes" id="UP001165090"/>
    </source>
</evidence>
<proteinExistence type="predicted"/>
<feature type="non-terminal residue" evidence="2">
    <location>
        <position position="1"/>
    </location>
</feature>
<organism evidence="2 3">
    <name type="scientific">Volvox africanus</name>
    <dbReference type="NCBI Taxonomy" id="51714"/>
    <lineage>
        <taxon>Eukaryota</taxon>
        <taxon>Viridiplantae</taxon>
        <taxon>Chlorophyta</taxon>
        <taxon>core chlorophytes</taxon>
        <taxon>Chlorophyceae</taxon>
        <taxon>CS clade</taxon>
        <taxon>Chlamydomonadales</taxon>
        <taxon>Volvocaceae</taxon>
        <taxon>Volvox</taxon>
    </lineage>
</organism>
<dbReference type="EMBL" id="BSDZ01000011">
    <property type="protein sequence ID" value="GLI62258.1"/>
    <property type="molecule type" value="Genomic_DNA"/>
</dbReference>
<dbReference type="Proteomes" id="UP001165090">
    <property type="component" value="Unassembled WGS sequence"/>
</dbReference>
<dbReference type="Pfam" id="PF02575">
    <property type="entry name" value="YbaB_DNA_bd"/>
    <property type="match status" value="1"/>
</dbReference>
<keyword evidence="1" id="KW-0238">DNA-binding</keyword>
<accession>A0ABQ5RYA8</accession>
<name>A0ABQ5RYA8_9CHLO</name>
<evidence type="ECO:0000256" key="1">
    <source>
        <dbReference type="ARBA" id="ARBA00023125"/>
    </source>
</evidence>
<dbReference type="Gene3D" id="3.30.1310.10">
    <property type="entry name" value="Nucleoid-associated protein YbaB-like domain"/>
    <property type="match status" value="1"/>
</dbReference>
<gene>
    <name evidence="2" type="ORF">VaNZ11_004864</name>
</gene>
<comment type="caution">
    <text evidence="2">The sequence shown here is derived from an EMBL/GenBank/DDBJ whole genome shotgun (WGS) entry which is preliminary data.</text>
</comment>
<dbReference type="InterPro" id="IPR036894">
    <property type="entry name" value="YbaB-like_sf"/>
</dbReference>
<dbReference type="InterPro" id="IPR004401">
    <property type="entry name" value="YbaB/EbfC"/>
</dbReference>
<dbReference type="SUPFAM" id="SSF82607">
    <property type="entry name" value="YbaB-like"/>
    <property type="match status" value="1"/>
</dbReference>
<keyword evidence="3" id="KW-1185">Reference proteome</keyword>
<dbReference type="PANTHER" id="PTHR33449">
    <property type="entry name" value="NUCLEOID-ASSOCIATED PROTEIN YBAB"/>
    <property type="match status" value="1"/>
</dbReference>